<dbReference type="SUPFAM" id="SSF55205">
    <property type="entry name" value="EPT/RTPC-like"/>
    <property type="match status" value="1"/>
</dbReference>
<dbReference type="PANTHER" id="PTHR43783">
    <property type="entry name" value="UDP-N-ACETYLGLUCOSAMINE 1-CARBOXYVINYLTRANSFERASE"/>
    <property type="match status" value="1"/>
</dbReference>
<dbReference type="InterPro" id="IPR050068">
    <property type="entry name" value="MurA_subfamily"/>
</dbReference>
<dbReference type="EMBL" id="BLJY01000004">
    <property type="protein sequence ID" value="GFF15052.1"/>
    <property type="molecule type" value="Genomic_DNA"/>
</dbReference>
<dbReference type="InterPro" id="IPR005750">
    <property type="entry name" value="UDP_GlcNAc_COvinyl_MurA"/>
</dbReference>
<dbReference type="OrthoDB" id="1718875at2759"/>
<evidence type="ECO:0000313" key="17">
    <source>
        <dbReference type="EMBL" id="GFF15052.1"/>
    </source>
</evidence>
<evidence type="ECO:0000256" key="15">
    <source>
        <dbReference type="ARBA" id="ARBA00047527"/>
    </source>
</evidence>
<dbReference type="GO" id="GO:0071555">
    <property type="term" value="P:cell wall organization"/>
    <property type="evidence" value="ECO:0007669"/>
    <property type="project" value="UniProtKB-KW"/>
</dbReference>
<keyword evidence="4" id="KW-0132">Cell division</keyword>
<name>A0A5M3YNJ8_ASPTE</name>
<comment type="caution">
    <text evidence="17">The sequence shown here is derived from an EMBL/GenBank/DDBJ whole genome shotgun (WGS) entry which is preliminary data.</text>
</comment>
<evidence type="ECO:0000256" key="9">
    <source>
        <dbReference type="ARBA" id="ARBA00023316"/>
    </source>
</evidence>
<keyword evidence="8" id="KW-0131">Cell cycle</keyword>
<sequence length="449" mass="47156">MSDSFAIQGGRDVVGEVAVSGSKNASLALVAAALLASGHSVLEDSPRISDITSLTQIMSYLGVKSTRIASTLHIDATNLQRRSIPAVLSTKLRASILLLGVLLARLGHAKIALPGGCNLGERSIEEHLKGLEALGAQIRVGGFIEASVPPPGLHGAVITLKTPTVLGTENIMMAACLARGTTHIVNAAREPEVVDLAHCLVGMGAEITGVGTSVLVIHGRDTLHSYKYKVMEDRIEGGTFLILGAMCGNPLTVHGCHAEHQKELLKLLRAVGAKINVQNRSIVVRRATSPAAIDFQTGPYPSFPTDLQPQLMALLAASKGVSQITETVFDQRFNQVPSLRAMGASIFLDGPNAVVHGARGLSGAIVAATDLRAGASLVLAAIAAPGLSIVHKVENIDRGYENLEHKLRAIGVSIRRLQANPTWKIDSHPIVVDVAAVTCPDKNNTEAPC</sequence>
<dbReference type="GO" id="GO:0005737">
    <property type="term" value="C:cytoplasm"/>
    <property type="evidence" value="ECO:0007669"/>
    <property type="project" value="UniProtKB-SubCell"/>
</dbReference>
<evidence type="ECO:0000256" key="10">
    <source>
        <dbReference type="ARBA" id="ARBA00038367"/>
    </source>
</evidence>
<dbReference type="GO" id="GO:0008760">
    <property type="term" value="F:UDP-N-acetylglucosamine 1-carboxyvinyltransferase activity"/>
    <property type="evidence" value="ECO:0007669"/>
    <property type="project" value="UniProtKB-EC"/>
</dbReference>
<evidence type="ECO:0000313" key="18">
    <source>
        <dbReference type="Proteomes" id="UP000452235"/>
    </source>
</evidence>
<dbReference type="Pfam" id="PF00275">
    <property type="entry name" value="EPSP_synthase"/>
    <property type="match status" value="1"/>
</dbReference>
<dbReference type="InterPro" id="IPR013792">
    <property type="entry name" value="RNA3'P_cycl/enolpyr_Trfase_a/b"/>
</dbReference>
<evidence type="ECO:0000256" key="13">
    <source>
        <dbReference type="ARBA" id="ARBA00042443"/>
    </source>
</evidence>
<dbReference type="HAMAP" id="MF_00111">
    <property type="entry name" value="MurA"/>
    <property type="match status" value="1"/>
</dbReference>
<keyword evidence="7" id="KW-0573">Peptidoglycan synthesis</keyword>
<dbReference type="PANTHER" id="PTHR43783:SF1">
    <property type="entry name" value="UDP-N-ACETYLGLUCOSAMINE 1-CARBOXYVINYLTRANSFERASE"/>
    <property type="match status" value="1"/>
</dbReference>
<dbReference type="NCBIfam" id="NF006873">
    <property type="entry name" value="PRK09369.1"/>
    <property type="match status" value="1"/>
</dbReference>
<comment type="similarity">
    <text evidence="10">Belongs to the EPSP synthase family. MurA subfamily.</text>
</comment>
<keyword evidence="3" id="KW-0963">Cytoplasm</keyword>
<evidence type="ECO:0000256" key="4">
    <source>
        <dbReference type="ARBA" id="ARBA00022618"/>
    </source>
</evidence>
<dbReference type="NCBIfam" id="TIGR01072">
    <property type="entry name" value="murA"/>
    <property type="match status" value="1"/>
</dbReference>
<evidence type="ECO:0000256" key="6">
    <source>
        <dbReference type="ARBA" id="ARBA00022960"/>
    </source>
</evidence>
<evidence type="ECO:0000256" key="12">
    <source>
        <dbReference type="ARBA" id="ARBA00039754"/>
    </source>
</evidence>
<organism evidence="17 18">
    <name type="scientific">Aspergillus terreus</name>
    <dbReference type="NCBI Taxonomy" id="33178"/>
    <lineage>
        <taxon>Eukaryota</taxon>
        <taxon>Fungi</taxon>
        <taxon>Dikarya</taxon>
        <taxon>Ascomycota</taxon>
        <taxon>Pezizomycotina</taxon>
        <taxon>Eurotiomycetes</taxon>
        <taxon>Eurotiomycetidae</taxon>
        <taxon>Eurotiales</taxon>
        <taxon>Aspergillaceae</taxon>
        <taxon>Aspergillus</taxon>
        <taxon>Aspergillus subgen. Circumdati</taxon>
    </lineage>
</organism>
<evidence type="ECO:0000256" key="14">
    <source>
        <dbReference type="ARBA" id="ARBA00042842"/>
    </source>
</evidence>
<evidence type="ECO:0000256" key="7">
    <source>
        <dbReference type="ARBA" id="ARBA00022984"/>
    </source>
</evidence>
<reference evidence="17 18" key="1">
    <citation type="submission" date="2020-01" db="EMBL/GenBank/DDBJ databases">
        <title>Aspergillus terreus IFO 6365 whole genome shotgun sequence.</title>
        <authorList>
            <person name="Kanamasa S."/>
            <person name="Takahashi H."/>
        </authorList>
    </citation>
    <scope>NUCLEOTIDE SEQUENCE [LARGE SCALE GENOMIC DNA]</scope>
    <source>
        <strain evidence="17 18">IFO 6365</strain>
    </source>
</reference>
<comment type="catalytic activity">
    <reaction evidence="15">
        <text>phosphoenolpyruvate + UDP-N-acetyl-alpha-D-glucosamine = UDP-N-acetyl-3-O-(1-carboxyvinyl)-alpha-D-glucosamine + phosphate</text>
        <dbReference type="Rhea" id="RHEA:18681"/>
        <dbReference type="ChEBI" id="CHEBI:43474"/>
        <dbReference type="ChEBI" id="CHEBI:57705"/>
        <dbReference type="ChEBI" id="CHEBI:58702"/>
        <dbReference type="ChEBI" id="CHEBI:68483"/>
        <dbReference type="EC" id="2.5.1.7"/>
    </reaction>
</comment>
<keyword evidence="9" id="KW-0961">Cell wall biogenesis/degradation</keyword>
<keyword evidence="6" id="KW-0133">Cell shape</keyword>
<evidence type="ECO:0000259" key="16">
    <source>
        <dbReference type="Pfam" id="PF00275"/>
    </source>
</evidence>
<dbReference type="GO" id="GO:0051301">
    <property type="term" value="P:cell division"/>
    <property type="evidence" value="ECO:0007669"/>
    <property type="project" value="UniProtKB-KW"/>
</dbReference>
<feature type="domain" description="Enolpyruvate transferase" evidence="16">
    <location>
        <begin position="8"/>
        <end position="407"/>
    </location>
</feature>
<dbReference type="EC" id="2.5.1.7" evidence="11"/>
<dbReference type="Proteomes" id="UP000452235">
    <property type="component" value="Unassembled WGS sequence"/>
</dbReference>
<dbReference type="VEuPathDB" id="FungiDB:ATEG_00818"/>
<keyword evidence="5 17" id="KW-0808">Transferase</keyword>
<dbReference type="GO" id="GO:0019277">
    <property type="term" value="P:UDP-N-acetylgalactosamine biosynthetic process"/>
    <property type="evidence" value="ECO:0007669"/>
    <property type="project" value="InterPro"/>
</dbReference>
<evidence type="ECO:0000256" key="11">
    <source>
        <dbReference type="ARBA" id="ARBA00039108"/>
    </source>
</evidence>
<evidence type="ECO:0000256" key="5">
    <source>
        <dbReference type="ARBA" id="ARBA00022679"/>
    </source>
</evidence>
<comment type="pathway">
    <text evidence="2">Cell wall biogenesis; peptidoglycan biosynthesis.</text>
</comment>
<evidence type="ECO:0000256" key="3">
    <source>
        <dbReference type="ARBA" id="ARBA00022490"/>
    </source>
</evidence>
<protein>
    <recommendedName>
        <fullName evidence="12">UDP-N-acetylglucosamine 1-carboxyvinyltransferase</fullName>
        <ecNumber evidence="11">2.5.1.7</ecNumber>
    </recommendedName>
    <alternativeName>
        <fullName evidence="13">Enoylpyruvate transferase</fullName>
    </alternativeName>
    <alternativeName>
        <fullName evidence="14">UDP-N-acetylglucosamine enolpyruvyl transferase</fullName>
    </alternativeName>
</protein>
<evidence type="ECO:0000256" key="1">
    <source>
        <dbReference type="ARBA" id="ARBA00004496"/>
    </source>
</evidence>
<dbReference type="GO" id="GO:0008360">
    <property type="term" value="P:regulation of cell shape"/>
    <property type="evidence" value="ECO:0007669"/>
    <property type="project" value="UniProtKB-KW"/>
</dbReference>
<evidence type="ECO:0000256" key="8">
    <source>
        <dbReference type="ARBA" id="ARBA00023306"/>
    </source>
</evidence>
<proteinExistence type="inferred from homology"/>
<dbReference type="CDD" id="cd01555">
    <property type="entry name" value="UdpNAET"/>
    <property type="match status" value="1"/>
</dbReference>
<gene>
    <name evidence="17" type="ORF">ATEIFO6365_0004017100</name>
</gene>
<comment type="subcellular location">
    <subcellularLocation>
        <location evidence="1">Cytoplasm</location>
    </subcellularLocation>
</comment>
<evidence type="ECO:0000256" key="2">
    <source>
        <dbReference type="ARBA" id="ARBA00004752"/>
    </source>
</evidence>
<dbReference type="InterPro" id="IPR036968">
    <property type="entry name" value="Enolpyruvate_Tfrase_sf"/>
</dbReference>
<dbReference type="AlphaFoldDB" id="A0A5M3YNJ8"/>
<accession>A0A5M3YNJ8</accession>
<dbReference type="InterPro" id="IPR001986">
    <property type="entry name" value="Enolpyruvate_Tfrase_dom"/>
</dbReference>
<keyword evidence="18" id="KW-1185">Reference proteome</keyword>
<dbReference type="Gene3D" id="3.65.10.10">
    <property type="entry name" value="Enolpyruvate transferase domain"/>
    <property type="match status" value="2"/>
</dbReference>